<keyword evidence="8" id="KW-0539">Nucleus</keyword>
<dbReference type="SMART" id="SM00614">
    <property type="entry name" value="ZnF_BED"/>
    <property type="match status" value="1"/>
</dbReference>
<keyword evidence="3 9" id="KW-0863">Zinc-finger</keyword>
<evidence type="ECO:0000256" key="9">
    <source>
        <dbReference type="PROSITE-ProRule" id="PRU00027"/>
    </source>
</evidence>
<dbReference type="EnsemblPlants" id="AUR62004482-RA">
    <property type="protein sequence ID" value="AUR62004482-RA:cds"/>
    <property type="gene ID" value="AUR62004482"/>
</dbReference>
<dbReference type="GO" id="GO:0046983">
    <property type="term" value="F:protein dimerization activity"/>
    <property type="evidence" value="ECO:0007669"/>
    <property type="project" value="InterPro"/>
</dbReference>
<keyword evidence="6" id="KW-0238">DNA-binding</keyword>
<name>A0A803KZM2_CHEQI</name>
<dbReference type="PANTHER" id="PTHR46481:SF8">
    <property type="entry name" value="ZINC FINGER BED DOMAIN-CONTAINING PROTEIN RICESLEEPER 1-LIKE"/>
    <property type="match status" value="1"/>
</dbReference>
<evidence type="ECO:0000256" key="3">
    <source>
        <dbReference type="ARBA" id="ARBA00022771"/>
    </source>
</evidence>
<evidence type="ECO:0000259" key="11">
    <source>
        <dbReference type="PROSITE" id="PS50808"/>
    </source>
</evidence>
<evidence type="ECO:0000313" key="13">
    <source>
        <dbReference type="Proteomes" id="UP000596660"/>
    </source>
</evidence>
<dbReference type="Pfam" id="PF02892">
    <property type="entry name" value="zf-BED"/>
    <property type="match status" value="1"/>
</dbReference>
<dbReference type="GO" id="GO:0008270">
    <property type="term" value="F:zinc ion binding"/>
    <property type="evidence" value="ECO:0007669"/>
    <property type="project" value="UniProtKB-KW"/>
</dbReference>
<dbReference type="OMA" id="RCIEHED"/>
<reference evidence="12" key="1">
    <citation type="journal article" date="2017" name="Nature">
        <title>The genome of Chenopodium quinoa.</title>
        <authorList>
            <person name="Jarvis D.E."/>
            <person name="Ho Y.S."/>
            <person name="Lightfoot D.J."/>
            <person name="Schmoeckel S.M."/>
            <person name="Li B."/>
            <person name="Borm T.J.A."/>
            <person name="Ohyanagi H."/>
            <person name="Mineta K."/>
            <person name="Michell C.T."/>
            <person name="Saber N."/>
            <person name="Kharbatia N.M."/>
            <person name="Rupper R.R."/>
            <person name="Sharp A.R."/>
            <person name="Dally N."/>
            <person name="Boughton B.A."/>
            <person name="Woo Y.H."/>
            <person name="Gao G."/>
            <person name="Schijlen E.G.W.M."/>
            <person name="Guo X."/>
            <person name="Momin A.A."/>
            <person name="Negrao S."/>
            <person name="Al-Babili S."/>
            <person name="Gehring C."/>
            <person name="Roessner U."/>
            <person name="Jung C."/>
            <person name="Murphy K."/>
            <person name="Arold S.T."/>
            <person name="Gojobori T."/>
            <person name="van der Linden C.G."/>
            <person name="van Loo E.N."/>
            <person name="Jellen E.N."/>
            <person name="Maughan P.J."/>
            <person name="Tester M."/>
        </authorList>
    </citation>
    <scope>NUCLEOTIDE SEQUENCE [LARGE SCALE GENOMIC DNA]</scope>
    <source>
        <strain evidence="12">cv. PI 614886</strain>
    </source>
</reference>
<evidence type="ECO:0000256" key="10">
    <source>
        <dbReference type="SAM" id="MobiDB-lite"/>
    </source>
</evidence>
<dbReference type="GO" id="GO:0005634">
    <property type="term" value="C:nucleus"/>
    <property type="evidence" value="ECO:0007669"/>
    <property type="project" value="UniProtKB-SubCell"/>
</dbReference>
<dbReference type="InterPro" id="IPR052035">
    <property type="entry name" value="ZnF_BED_domain_contain"/>
</dbReference>
<dbReference type="InterPro" id="IPR008906">
    <property type="entry name" value="HATC_C_dom"/>
</dbReference>
<keyword evidence="4" id="KW-0862">Zinc</keyword>
<dbReference type="InterPro" id="IPR012337">
    <property type="entry name" value="RNaseH-like_sf"/>
</dbReference>
<sequence>MEDMTGESATATPSSVNPSSDDPLTSTANASQPKPQDVPPDSEAQIPTERAPDGLRAPKKGKKKRSWVWDHFLLFTRDGDKRAKCNYCETDVCGDSKSGTTVMQNHLKRCKEYPPNIDKSQRLLSLKSEKTEQVKGDGSVDENMSGTFVNGRKGRLDLWKFKQDECRKAFAKMVIIHEKPFRCCEHEGFRYFMSFAQPNFVFPSRFTVARDCYRIYVEEKKKLKSYFSKSSSRICLTTDTWTSCQNLSYMCLTAHFIDDNWILHKKILNFCLISGHSGEAIGKGIEKCLLEWGISRVMTITVDNASSNDVGIQYIRRRLQRWKDGAVLGGKFVHMRCATHILNLTVREGLKENDESIKRIRNGVRFVRSSPARLQKFKNCVNQEQIESKRHLCLDVETRWNSTYLMLEYASIYRKAFDLLETSDGGKFNEELTKSNGVPTDDDWDRVASLLPFLKIFYDATLRLSGSLYVTSNVYLQELVTIGKMIKRKCESSDLGERLMAHGMKRKHDKRKMQYVKWAIDDQYDLDKGKELYDKTKDALNSLHEHYASQQTQSGSSPSNMVDLTTRDLESFEDWHDMAEFEFERDIGSQSNLEKKSDLDKYLNDEREPNTIGKSFDALDWWKNRGERYPIVALMAKDVLAIPVSTVASESAFSTGGRVLDPFRSSLSSNMVEALICAQDWCCVDVLMVLCCCTDIVVADPLFCCSVVAALLFMVDLVATNSVFQGKGKAPAIRKQYEMWKRPGQGTQKVNMTDHGEIPEWRVQAV</sequence>
<proteinExistence type="predicted"/>
<evidence type="ECO:0000256" key="8">
    <source>
        <dbReference type="ARBA" id="ARBA00023242"/>
    </source>
</evidence>
<comment type="subcellular location">
    <subcellularLocation>
        <location evidence="1">Nucleus</location>
    </subcellularLocation>
</comment>
<dbReference type="SUPFAM" id="SSF140996">
    <property type="entry name" value="Hermes dimerisation domain"/>
    <property type="match status" value="1"/>
</dbReference>
<evidence type="ECO:0000256" key="6">
    <source>
        <dbReference type="ARBA" id="ARBA00023125"/>
    </source>
</evidence>
<dbReference type="Gramene" id="AUR62004482-RA">
    <property type="protein sequence ID" value="AUR62004482-RA:cds"/>
    <property type="gene ID" value="AUR62004482"/>
</dbReference>
<feature type="compositionally biased region" description="Polar residues" evidence="10">
    <location>
        <begin position="7"/>
        <end position="34"/>
    </location>
</feature>
<evidence type="ECO:0000256" key="5">
    <source>
        <dbReference type="ARBA" id="ARBA00023015"/>
    </source>
</evidence>
<keyword evidence="2" id="KW-0479">Metal-binding</keyword>
<keyword evidence="5" id="KW-0805">Transcription regulation</keyword>
<dbReference type="AlphaFoldDB" id="A0A803KZM2"/>
<evidence type="ECO:0000313" key="12">
    <source>
        <dbReference type="EnsemblPlants" id="AUR62004482-RA:cds"/>
    </source>
</evidence>
<organism evidence="12 13">
    <name type="scientific">Chenopodium quinoa</name>
    <name type="common">Quinoa</name>
    <dbReference type="NCBI Taxonomy" id="63459"/>
    <lineage>
        <taxon>Eukaryota</taxon>
        <taxon>Viridiplantae</taxon>
        <taxon>Streptophyta</taxon>
        <taxon>Embryophyta</taxon>
        <taxon>Tracheophyta</taxon>
        <taxon>Spermatophyta</taxon>
        <taxon>Magnoliopsida</taxon>
        <taxon>eudicotyledons</taxon>
        <taxon>Gunneridae</taxon>
        <taxon>Pentapetalae</taxon>
        <taxon>Caryophyllales</taxon>
        <taxon>Chenopodiaceae</taxon>
        <taxon>Chenopodioideae</taxon>
        <taxon>Atripliceae</taxon>
        <taxon>Chenopodium</taxon>
    </lineage>
</organism>
<feature type="domain" description="BED-type" evidence="11">
    <location>
        <begin position="63"/>
        <end position="117"/>
    </location>
</feature>
<evidence type="ECO:0000256" key="1">
    <source>
        <dbReference type="ARBA" id="ARBA00004123"/>
    </source>
</evidence>
<dbReference type="PANTHER" id="PTHR46481">
    <property type="entry name" value="ZINC FINGER BED DOMAIN-CONTAINING PROTEIN 4"/>
    <property type="match status" value="1"/>
</dbReference>
<dbReference type="InterPro" id="IPR036236">
    <property type="entry name" value="Znf_C2H2_sf"/>
</dbReference>
<evidence type="ECO:0000256" key="7">
    <source>
        <dbReference type="ARBA" id="ARBA00023163"/>
    </source>
</evidence>
<protein>
    <recommendedName>
        <fullName evidence="11">BED-type domain-containing protein</fullName>
    </recommendedName>
</protein>
<keyword evidence="13" id="KW-1185">Reference proteome</keyword>
<evidence type="ECO:0000256" key="2">
    <source>
        <dbReference type="ARBA" id="ARBA00022723"/>
    </source>
</evidence>
<dbReference type="GO" id="GO:0003677">
    <property type="term" value="F:DNA binding"/>
    <property type="evidence" value="ECO:0007669"/>
    <property type="project" value="UniProtKB-KW"/>
</dbReference>
<feature type="region of interest" description="Disordered" evidence="10">
    <location>
        <begin position="1"/>
        <end position="62"/>
    </location>
</feature>
<dbReference type="SUPFAM" id="SSF53098">
    <property type="entry name" value="Ribonuclease H-like"/>
    <property type="match status" value="1"/>
</dbReference>
<evidence type="ECO:0000256" key="4">
    <source>
        <dbReference type="ARBA" id="ARBA00022833"/>
    </source>
</evidence>
<reference evidence="12" key="2">
    <citation type="submission" date="2021-03" db="UniProtKB">
        <authorList>
            <consortium name="EnsemblPlants"/>
        </authorList>
    </citation>
    <scope>IDENTIFICATION</scope>
</reference>
<dbReference type="Proteomes" id="UP000596660">
    <property type="component" value="Unplaced"/>
</dbReference>
<dbReference type="Pfam" id="PF05699">
    <property type="entry name" value="Dimer_Tnp_hAT"/>
    <property type="match status" value="1"/>
</dbReference>
<dbReference type="SUPFAM" id="SSF57667">
    <property type="entry name" value="beta-beta-alpha zinc fingers"/>
    <property type="match status" value="1"/>
</dbReference>
<dbReference type="PROSITE" id="PS50808">
    <property type="entry name" value="ZF_BED"/>
    <property type="match status" value="1"/>
</dbReference>
<dbReference type="InterPro" id="IPR003656">
    <property type="entry name" value="Znf_BED"/>
</dbReference>
<accession>A0A803KZM2</accession>
<keyword evidence="7" id="KW-0804">Transcription</keyword>